<dbReference type="OrthoDB" id="9808130at2"/>
<name>A0A6N9Q0C7_9BACL</name>
<dbReference type="InterPro" id="IPR011008">
    <property type="entry name" value="Dimeric_a/b-barrel"/>
</dbReference>
<evidence type="ECO:0000259" key="1">
    <source>
        <dbReference type="PROSITE" id="PS51502"/>
    </source>
</evidence>
<feature type="domain" description="Stress-response A/B barrel" evidence="1">
    <location>
        <begin position="2"/>
        <end position="93"/>
    </location>
</feature>
<dbReference type="AlphaFoldDB" id="A0A6N9Q0C7"/>
<gene>
    <name evidence="2" type="ORF">ERL59_00925</name>
</gene>
<evidence type="ECO:0000313" key="2">
    <source>
        <dbReference type="EMBL" id="NBI27530.1"/>
    </source>
</evidence>
<reference evidence="2 3" key="1">
    <citation type="submission" date="2019-01" db="EMBL/GenBank/DDBJ databases">
        <title>Chengkuizengella sp. nov., isolated from deep-sea sediment of East Pacific Ocean.</title>
        <authorList>
            <person name="Yang J."/>
            <person name="Lai Q."/>
            <person name="Shao Z."/>
        </authorList>
    </citation>
    <scope>NUCLEOTIDE SEQUENCE [LARGE SCALE GENOMIC DNA]</scope>
    <source>
        <strain evidence="2 3">YPA3-1-1</strain>
    </source>
</reference>
<dbReference type="Proteomes" id="UP000448943">
    <property type="component" value="Unassembled WGS sequence"/>
</dbReference>
<dbReference type="SUPFAM" id="SSF54909">
    <property type="entry name" value="Dimeric alpha+beta barrel"/>
    <property type="match status" value="1"/>
</dbReference>
<dbReference type="Gene3D" id="3.30.70.100">
    <property type="match status" value="1"/>
</dbReference>
<dbReference type="PROSITE" id="PS51502">
    <property type="entry name" value="S_R_A_B_BARREL"/>
    <property type="match status" value="1"/>
</dbReference>
<dbReference type="PANTHER" id="PTHR37832:SF1">
    <property type="entry name" value="STRESS-RESPONSE A_B BARREL DOMAIN-CONTAINING PROTEIN"/>
    <property type="match status" value="1"/>
</dbReference>
<protein>
    <submittedName>
        <fullName evidence="2">Dabb family protein</fullName>
    </submittedName>
</protein>
<comment type="caution">
    <text evidence="2">The sequence shown here is derived from an EMBL/GenBank/DDBJ whole genome shotgun (WGS) entry which is preliminary data.</text>
</comment>
<dbReference type="PANTHER" id="PTHR37832">
    <property type="entry name" value="BLL2683 PROTEIN"/>
    <property type="match status" value="1"/>
</dbReference>
<accession>A0A6N9Q0C7</accession>
<dbReference type="RefSeq" id="WP_160643575.1">
    <property type="nucleotide sequence ID" value="NZ_SIJB01000004.1"/>
</dbReference>
<dbReference type="InterPro" id="IPR013097">
    <property type="entry name" value="Dabb"/>
</dbReference>
<sequence length="95" mass="10958">MIKHIVFFKLKDGSQENITKTKDVLLSMKGKIPVVRHIEVGIDVLRSERSYDLSLIIEVDSLEDLDQYQIHPVHKEIISYIGSVKESVVVVDYEF</sequence>
<dbReference type="Pfam" id="PF07876">
    <property type="entry name" value="Dabb"/>
    <property type="match status" value="1"/>
</dbReference>
<evidence type="ECO:0000313" key="3">
    <source>
        <dbReference type="Proteomes" id="UP000448943"/>
    </source>
</evidence>
<proteinExistence type="predicted"/>
<organism evidence="2 3">
    <name type="scientific">Chengkuizengella marina</name>
    <dbReference type="NCBI Taxonomy" id="2507566"/>
    <lineage>
        <taxon>Bacteria</taxon>
        <taxon>Bacillati</taxon>
        <taxon>Bacillota</taxon>
        <taxon>Bacilli</taxon>
        <taxon>Bacillales</taxon>
        <taxon>Paenibacillaceae</taxon>
        <taxon>Chengkuizengella</taxon>
    </lineage>
</organism>
<dbReference type="SMART" id="SM00886">
    <property type="entry name" value="Dabb"/>
    <property type="match status" value="1"/>
</dbReference>
<dbReference type="EMBL" id="SIJB01000004">
    <property type="protein sequence ID" value="NBI27530.1"/>
    <property type="molecule type" value="Genomic_DNA"/>
</dbReference>
<keyword evidence="3" id="KW-1185">Reference proteome</keyword>